<evidence type="ECO:0000313" key="3">
    <source>
        <dbReference type="Proteomes" id="UP001500840"/>
    </source>
</evidence>
<comment type="caution">
    <text evidence="2">The sequence shown here is derived from an EMBL/GenBank/DDBJ whole genome shotgun (WGS) entry which is preliminary data.</text>
</comment>
<name>A0ABP8NVD3_9BACT</name>
<evidence type="ECO:0000313" key="2">
    <source>
        <dbReference type="EMBL" id="GAA4472206.1"/>
    </source>
</evidence>
<evidence type="ECO:0000256" key="1">
    <source>
        <dbReference type="SAM" id="MobiDB-lite"/>
    </source>
</evidence>
<feature type="region of interest" description="Disordered" evidence="1">
    <location>
        <begin position="185"/>
        <end position="205"/>
    </location>
</feature>
<protein>
    <recommendedName>
        <fullName evidence="4">HEAT repeat protein</fullName>
    </recommendedName>
</protein>
<evidence type="ECO:0008006" key="4">
    <source>
        <dbReference type="Google" id="ProtNLM"/>
    </source>
</evidence>
<dbReference type="EMBL" id="BAABGA010000120">
    <property type="protein sequence ID" value="GAA4472206.1"/>
    <property type="molecule type" value="Genomic_DNA"/>
</dbReference>
<keyword evidence="3" id="KW-1185">Reference proteome</keyword>
<proteinExistence type="predicted"/>
<sequence length="446" mass="49591">MVVDSSLLLPPAVATPVQIGTRLGRIVAPLSCGAILGLIAGVGPTGAAENNAVTAQSATRWVIEGLDAESFATRQHAALRLIDAATNPEVTPQQRRVVEEQLQSGLDHPSLEVRVQAFRLLQQIDQAAVDAQIRQLRNPKIDPADVDLVGWKAFSELVGDDTASRQFYARLYLGHQRQIEHLIRQQQRTGGGTRVHRASGSESRYPAANHDLDRWALVLFADSILDPAAPSYPSARLMMSLAHSGVGPCLGSDQDDELVRRLIHQWLLRHRELGSVCDQLRIAMRYRCDSLAMELCHRILTDPHSPATWQTTAILAASVLCASQMGLAESELEIDSVLASRLADKRTAHVWQLIPSRKTKIRTQVCDVAMAMLLFRHQIDPRSAGFAELQADPTLIYRDDSIGFRNEHEREVAHQQARRRLRENGYDVPSFSRDVQSFSREMNEPK</sequence>
<dbReference type="Proteomes" id="UP001500840">
    <property type="component" value="Unassembled WGS sequence"/>
</dbReference>
<reference evidence="3" key="1">
    <citation type="journal article" date="2019" name="Int. J. Syst. Evol. Microbiol.">
        <title>The Global Catalogue of Microorganisms (GCM) 10K type strain sequencing project: providing services to taxonomists for standard genome sequencing and annotation.</title>
        <authorList>
            <consortium name="The Broad Institute Genomics Platform"/>
            <consortium name="The Broad Institute Genome Sequencing Center for Infectious Disease"/>
            <person name="Wu L."/>
            <person name="Ma J."/>
        </authorList>
    </citation>
    <scope>NUCLEOTIDE SEQUENCE [LARGE SCALE GENOMIC DNA]</scope>
    <source>
        <strain evidence="3">JCM 17759</strain>
    </source>
</reference>
<accession>A0ABP8NVD3</accession>
<organism evidence="2 3">
    <name type="scientific">Novipirellula rosea</name>
    <dbReference type="NCBI Taxonomy" id="1031540"/>
    <lineage>
        <taxon>Bacteria</taxon>
        <taxon>Pseudomonadati</taxon>
        <taxon>Planctomycetota</taxon>
        <taxon>Planctomycetia</taxon>
        <taxon>Pirellulales</taxon>
        <taxon>Pirellulaceae</taxon>
        <taxon>Novipirellula</taxon>
    </lineage>
</organism>
<gene>
    <name evidence="2" type="ORF">GCM10023156_68170</name>
</gene>
<dbReference type="RefSeq" id="WP_345328183.1">
    <property type="nucleotide sequence ID" value="NZ_BAABGA010000120.1"/>
</dbReference>